<keyword evidence="1" id="KW-0436">Ligase</keyword>
<gene>
    <name evidence="1" type="primary">ligB_3</name>
    <name evidence="1" type="ORF">NCTC12998_03776</name>
</gene>
<organism evidence="1 2">
    <name type="scientific">Raoultella planticola</name>
    <name type="common">Klebsiella planticola</name>
    <dbReference type="NCBI Taxonomy" id="575"/>
    <lineage>
        <taxon>Bacteria</taxon>
        <taxon>Pseudomonadati</taxon>
        <taxon>Pseudomonadota</taxon>
        <taxon>Gammaproteobacteria</taxon>
        <taxon>Enterobacterales</taxon>
        <taxon>Enterobacteriaceae</taxon>
        <taxon>Klebsiella/Raoultella group</taxon>
        <taxon>Raoultella</taxon>
    </lineage>
</organism>
<protein>
    <submittedName>
        <fullName evidence="1">DNA ligase B</fullName>
        <ecNumber evidence="1">6.5.1.2</ecNumber>
    </submittedName>
</protein>
<dbReference type="GO" id="GO:0003911">
    <property type="term" value="F:DNA ligase (NAD+) activity"/>
    <property type="evidence" value="ECO:0007669"/>
    <property type="project" value="UniProtKB-EC"/>
</dbReference>
<dbReference type="EC" id="6.5.1.2" evidence="1"/>
<evidence type="ECO:0000313" key="2">
    <source>
        <dbReference type="Proteomes" id="UP000345637"/>
    </source>
</evidence>
<evidence type="ECO:0000313" key="1">
    <source>
        <dbReference type="EMBL" id="VFS70241.1"/>
    </source>
</evidence>
<dbReference type="SUPFAM" id="SSF56091">
    <property type="entry name" value="DNA ligase/mRNA capping enzyme, catalytic domain"/>
    <property type="match status" value="1"/>
</dbReference>
<dbReference type="Proteomes" id="UP000345637">
    <property type="component" value="Unassembled WGS sequence"/>
</dbReference>
<proteinExistence type="predicted"/>
<sequence>MDLDDWRVGGGWIRADCCPEWPQAQARQEVHRLNQQVTAWNNAYWRQGSSGVSDEIYDQLSARLMQWRRCFRWCRRG</sequence>
<dbReference type="Gene3D" id="1.10.287.610">
    <property type="entry name" value="Helix hairpin bin"/>
    <property type="match status" value="1"/>
</dbReference>
<reference evidence="1 2" key="1">
    <citation type="submission" date="2019-03" db="EMBL/GenBank/DDBJ databases">
        <authorList>
            <consortium name="Pathogen Informatics"/>
        </authorList>
    </citation>
    <scope>NUCLEOTIDE SEQUENCE [LARGE SCALE GENOMIC DNA]</scope>
    <source>
        <strain evidence="1 2">NCTC12998</strain>
    </source>
</reference>
<accession>A0A485BBR7</accession>
<dbReference type="AlphaFoldDB" id="A0A485BBR7"/>
<dbReference type="EMBL" id="CAADJE010000024">
    <property type="protein sequence ID" value="VFS70241.1"/>
    <property type="molecule type" value="Genomic_DNA"/>
</dbReference>
<name>A0A485BBR7_RAOPL</name>